<accession>A0AA88HF53</accession>
<evidence type="ECO:0000313" key="2">
    <source>
        <dbReference type="Proteomes" id="UP001187531"/>
    </source>
</evidence>
<evidence type="ECO:0008006" key="3">
    <source>
        <dbReference type="Google" id="ProtNLM"/>
    </source>
</evidence>
<dbReference type="PANTHER" id="PTHR23227">
    <property type="entry name" value="BUCENTAUR RELATED"/>
    <property type="match status" value="1"/>
</dbReference>
<dbReference type="AlphaFoldDB" id="A0AA88HF53"/>
<dbReference type="SUPFAM" id="SSF56219">
    <property type="entry name" value="DNase I-like"/>
    <property type="match status" value="1"/>
</dbReference>
<protein>
    <recommendedName>
        <fullName evidence="3">Craniofacial development protein 2-like</fullName>
    </recommendedName>
</protein>
<dbReference type="EMBL" id="JAVRJZ010000016">
    <property type="protein sequence ID" value="KAK2710905.1"/>
    <property type="molecule type" value="Genomic_DNA"/>
</dbReference>
<keyword evidence="2" id="KW-1185">Reference proteome</keyword>
<gene>
    <name evidence="1" type="ORF">QYM36_012167</name>
</gene>
<dbReference type="InterPro" id="IPR027124">
    <property type="entry name" value="Swc5/CFDP1/2"/>
</dbReference>
<reference evidence="1" key="1">
    <citation type="submission" date="2023-07" db="EMBL/GenBank/DDBJ databases">
        <title>Chromosome-level genome assembly of Artemia franciscana.</title>
        <authorList>
            <person name="Jo E."/>
        </authorList>
    </citation>
    <scope>NUCLEOTIDE SEQUENCE</scope>
    <source>
        <tissue evidence="1">Whole body</tissue>
    </source>
</reference>
<sequence length="219" mass="24997">MVLAGFSLNIQAQKALIEWEPVSFCLAKARFRSKLFNVAVFAVYETTRVSSEQAVYTFYTELNEAVKKTPERDHLIIGGNLNAQVGSREANGDKSLGIHGYGERCEREIRLVQFTPANNIVIAKTLYRHKPSHVIMWRSRDGKTSSQLDYLLVSSRWRSSVQNCRAYRGLDRGSQCGSDQTLVKMFVKIRLVARKRKEPPNRFDIARLKEQAVVEQLCL</sequence>
<dbReference type="Proteomes" id="UP001187531">
    <property type="component" value="Unassembled WGS sequence"/>
</dbReference>
<name>A0AA88HF53_ARTSF</name>
<evidence type="ECO:0000313" key="1">
    <source>
        <dbReference type="EMBL" id="KAK2710905.1"/>
    </source>
</evidence>
<organism evidence="1 2">
    <name type="scientific">Artemia franciscana</name>
    <name type="common">Brine shrimp</name>
    <name type="synonym">Artemia sanfranciscana</name>
    <dbReference type="NCBI Taxonomy" id="6661"/>
    <lineage>
        <taxon>Eukaryota</taxon>
        <taxon>Metazoa</taxon>
        <taxon>Ecdysozoa</taxon>
        <taxon>Arthropoda</taxon>
        <taxon>Crustacea</taxon>
        <taxon>Branchiopoda</taxon>
        <taxon>Anostraca</taxon>
        <taxon>Artemiidae</taxon>
        <taxon>Artemia</taxon>
    </lineage>
</organism>
<proteinExistence type="predicted"/>
<dbReference type="Gene3D" id="3.60.10.10">
    <property type="entry name" value="Endonuclease/exonuclease/phosphatase"/>
    <property type="match status" value="1"/>
</dbReference>
<comment type="caution">
    <text evidence="1">The sequence shown here is derived from an EMBL/GenBank/DDBJ whole genome shotgun (WGS) entry which is preliminary data.</text>
</comment>
<dbReference type="PANTHER" id="PTHR23227:SF67">
    <property type="entry name" value="CRANIOFACIAL DEVELOPMENT PROTEIN 2-LIKE"/>
    <property type="match status" value="1"/>
</dbReference>
<dbReference type="InterPro" id="IPR036691">
    <property type="entry name" value="Endo/exonu/phosph_ase_sf"/>
</dbReference>